<dbReference type="InterPro" id="IPR036705">
    <property type="entry name" value="Ribosyl_crysJ1_sf"/>
</dbReference>
<feature type="binding site" evidence="1">
    <location>
        <position position="307"/>
    </location>
    <ligand>
        <name>Mg(2+)</name>
        <dbReference type="ChEBI" id="CHEBI:18420"/>
        <label>1</label>
    </ligand>
</feature>
<dbReference type="Pfam" id="PF03747">
    <property type="entry name" value="ADP_ribosyl_GH"/>
    <property type="match status" value="1"/>
</dbReference>
<dbReference type="AlphaFoldDB" id="A0AAN7YZC3"/>
<dbReference type="PANTHER" id="PTHR16222:SF14">
    <property type="entry name" value="ADP-RIBOSYLGLYCOHYDROLASE"/>
    <property type="match status" value="1"/>
</dbReference>
<dbReference type="PANTHER" id="PTHR16222">
    <property type="entry name" value="ADP-RIBOSYLGLYCOHYDROLASE"/>
    <property type="match status" value="1"/>
</dbReference>
<evidence type="ECO:0000256" key="1">
    <source>
        <dbReference type="PIRSR" id="PIRSR605502-1"/>
    </source>
</evidence>
<keyword evidence="3" id="KW-1185">Reference proteome</keyword>
<organism evidence="2 3">
    <name type="scientific">Dictyostelium firmibasis</name>
    <dbReference type="NCBI Taxonomy" id="79012"/>
    <lineage>
        <taxon>Eukaryota</taxon>
        <taxon>Amoebozoa</taxon>
        <taxon>Evosea</taxon>
        <taxon>Eumycetozoa</taxon>
        <taxon>Dictyostelia</taxon>
        <taxon>Dictyosteliales</taxon>
        <taxon>Dictyosteliaceae</taxon>
        <taxon>Dictyostelium</taxon>
    </lineage>
</organism>
<name>A0AAN7YZC3_9MYCE</name>
<feature type="binding site" evidence="1">
    <location>
        <position position="76"/>
    </location>
    <ligand>
        <name>Mg(2+)</name>
        <dbReference type="ChEBI" id="CHEBI:18420"/>
        <label>1</label>
    </ligand>
</feature>
<protein>
    <recommendedName>
        <fullName evidence="4">ADP-ribosylglycohydrolase</fullName>
    </recommendedName>
</protein>
<keyword evidence="1" id="KW-0460">Magnesium</keyword>
<comment type="cofactor">
    <cofactor evidence="1">
        <name>Mg(2+)</name>
        <dbReference type="ChEBI" id="CHEBI:18420"/>
    </cofactor>
    <text evidence="1">Binds 2 magnesium ions per subunit.</text>
</comment>
<proteinExistence type="predicted"/>
<sequence>MDRSNIMGLDKQLLEDPFYDRLLGCIYGSVLGDAYGLATELLNKEQIIKIYGTNPIPFPSNIRTSHSCRWFRGDWTDESDQMILVLESFIESGGKVDEVNFAKKLQKWVTNGFPELGDTAGIGSSFSSIALQSQFTTNPFYVSEKNWVTSGRRSATNGSLPRAPILGCIQYDKLATVISNSSALCKVTHFDQRCIISSNVLAITVAMLLNNAATKKALLSSTERKNDEVDHVIEEVAKGACSMLSSSIQERVEFEEIIYNTSLESLNLAYSDSLSYVFKALGAGFWGLRSNYSFKDTLNLVVREGGDSDCNAFICGALLGCKNGYSNLPKEWLSSLPYKEWLDQKVVKFVEIIKKNKKD</sequence>
<gene>
    <name evidence="2" type="ORF">RB653_003209</name>
</gene>
<feature type="binding site" evidence="1">
    <location>
        <position position="77"/>
    </location>
    <ligand>
        <name>Mg(2+)</name>
        <dbReference type="ChEBI" id="CHEBI:18420"/>
        <label>1</label>
    </ligand>
</feature>
<comment type="caution">
    <text evidence="2">The sequence shown here is derived from an EMBL/GenBank/DDBJ whole genome shotgun (WGS) entry which is preliminary data.</text>
</comment>
<evidence type="ECO:0000313" key="3">
    <source>
        <dbReference type="Proteomes" id="UP001344447"/>
    </source>
</evidence>
<evidence type="ECO:0000313" key="2">
    <source>
        <dbReference type="EMBL" id="KAK5578255.1"/>
    </source>
</evidence>
<dbReference type="Gene3D" id="1.10.4080.10">
    <property type="entry name" value="ADP-ribosylation/Crystallin J1"/>
    <property type="match status" value="1"/>
</dbReference>
<dbReference type="InterPro" id="IPR005502">
    <property type="entry name" value="Ribosyl_crysJ1"/>
</dbReference>
<dbReference type="SUPFAM" id="SSF101478">
    <property type="entry name" value="ADP-ribosylglycohydrolase"/>
    <property type="match status" value="1"/>
</dbReference>
<dbReference type="GO" id="GO:0046872">
    <property type="term" value="F:metal ion binding"/>
    <property type="evidence" value="ECO:0007669"/>
    <property type="project" value="UniProtKB-KW"/>
</dbReference>
<keyword evidence="1" id="KW-0479">Metal-binding</keyword>
<dbReference type="InterPro" id="IPR050792">
    <property type="entry name" value="ADP-ribosylglycohydrolase"/>
</dbReference>
<accession>A0AAN7YZC3</accession>
<dbReference type="Proteomes" id="UP001344447">
    <property type="component" value="Unassembled WGS sequence"/>
</dbReference>
<dbReference type="EMBL" id="JAVFKY010000004">
    <property type="protein sequence ID" value="KAK5578255.1"/>
    <property type="molecule type" value="Genomic_DNA"/>
</dbReference>
<reference evidence="2 3" key="1">
    <citation type="submission" date="2023-11" db="EMBL/GenBank/DDBJ databases">
        <title>Dfirmibasis_genome.</title>
        <authorList>
            <person name="Edelbroek B."/>
            <person name="Kjellin J."/>
            <person name="Jerlstrom-Hultqvist J."/>
            <person name="Soderbom F."/>
        </authorList>
    </citation>
    <scope>NUCLEOTIDE SEQUENCE [LARGE SCALE GENOMIC DNA]</scope>
    <source>
        <strain evidence="2 3">TNS-C-14</strain>
    </source>
</reference>
<evidence type="ECO:0008006" key="4">
    <source>
        <dbReference type="Google" id="ProtNLM"/>
    </source>
</evidence>
<feature type="binding site" evidence="1">
    <location>
        <position position="309"/>
    </location>
    <ligand>
        <name>Mg(2+)</name>
        <dbReference type="ChEBI" id="CHEBI:18420"/>
        <label>1</label>
    </ligand>
</feature>